<name>A0A1D7VKE3_9ACTN</name>
<keyword evidence="3 7" id="KW-0479">Metal-binding</keyword>
<organism evidence="8 9">
    <name type="scientific">Streptomyces lydicus</name>
    <dbReference type="NCBI Taxonomy" id="47763"/>
    <lineage>
        <taxon>Bacteria</taxon>
        <taxon>Bacillati</taxon>
        <taxon>Actinomycetota</taxon>
        <taxon>Actinomycetes</taxon>
        <taxon>Kitasatosporales</taxon>
        <taxon>Streptomycetaceae</taxon>
        <taxon>Streptomyces</taxon>
    </lineage>
</organism>
<evidence type="ECO:0000256" key="3">
    <source>
        <dbReference type="ARBA" id="ARBA00022723"/>
    </source>
</evidence>
<dbReference type="CDD" id="cd11029">
    <property type="entry name" value="CYP107-like"/>
    <property type="match status" value="1"/>
</dbReference>
<proteinExistence type="inferred from homology"/>
<evidence type="ECO:0000256" key="4">
    <source>
        <dbReference type="ARBA" id="ARBA00023002"/>
    </source>
</evidence>
<dbReference type="InterPro" id="IPR001128">
    <property type="entry name" value="Cyt_P450"/>
</dbReference>
<keyword evidence="6 7" id="KW-0503">Monooxygenase</keyword>
<dbReference type="RefSeq" id="WP_069568939.1">
    <property type="nucleotide sequence ID" value="NZ_CP017157.1"/>
</dbReference>
<evidence type="ECO:0000256" key="1">
    <source>
        <dbReference type="ARBA" id="ARBA00010617"/>
    </source>
</evidence>
<dbReference type="Pfam" id="PF00067">
    <property type="entry name" value="p450"/>
    <property type="match status" value="1"/>
</dbReference>
<sequence>MTERTPVADAFGDADFMQDPHAVYRRLREQGPVHRTTLPKGVPLFGGLPVWVVSTYSAVRAALTDPRLSTDLKHTSALFARHGTDTAGGAFGAALARHMLHSDQPDHTRLRKLVNKAFTPGAVDRLRPRIEDITSGLLDAMKGREQVDLLEEFAFPLPVTVICELLGVPEADRADFTRWSQRLVSGPSAEEVAAAQASMVGYLTELTAAKRADPQDDILSALVQASDEGDRLADSELVPMAFLLLVGGHETTTNLIGNGTLHLLRDRAKLRALLDDPALLPGAVEEFLRFEGPIKHATFRYTTDEVELGGVRIPAGELVLVSLVSANRDGERFTDPDRLDLTRAPGGHLAFGHGIHYCVGAPLARLEAQIAFRQLLERHPDMTLAAEPTELYWRASTLMRGLHSLPVRLGGAG</sequence>
<dbReference type="SUPFAM" id="SSF48264">
    <property type="entry name" value="Cytochrome P450"/>
    <property type="match status" value="1"/>
</dbReference>
<dbReference type="InterPro" id="IPR036396">
    <property type="entry name" value="Cyt_P450_sf"/>
</dbReference>
<comment type="similarity">
    <text evidence="1 7">Belongs to the cytochrome P450 family.</text>
</comment>
<dbReference type="GO" id="GO:0020037">
    <property type="term" value="F:heme binding"/>
    <property type="evidence" value="ECO:0007669"/>
    <property type="project" value="InterPro"/>
</dbReference>
<dbReference type="InterPro" id="IPR002397">
    <property type="entry name" value="Cyt_P450_B"/>
</dbReference>
<dbReference type="PROSITE" id="PS00086">
    <property type="entry name" value="CYTOCHROME_P450"/>
    <property type="match status" value="1"/>
</dbReference>
<dbReference type="PANTHER" id="PTHR46696:SF1">
    <property type="entry name" value="CYTOCHROME P450 YJIB-RELATED"/>
    <property type="match status" value="1"/>
</dbReference>
<dbReference type="Proteomes" id="UP000094094">
    <property type="component" value="Chromosome"/>
</dbReference>
<dbReference type="AlphaFoldDB" id="A0A1D7VKE3"/>
<dbReference type="FunFam" id="1.10.630.10:FF:000018">
    <property type="entry name" value="Cytochrome P450 monooxygenase"/>
    <property type="match status" value="1"/>
</dbReference>
<dbReference type="KEGG" id="slc:SL103_12585"/>
<keyword evidence="5 7" id="KW-0408">Iron</keyword>
<protein>
    <submittedName>
        <fullName evidence="8">Cytochrome</fullName>
    </submittedName>
</protein>
<evidence type="ECO:0000256" key="2">
    <source>
        <dbReference type="ARBA" id="ARBA00022617"/>
    </source>
</evidence>
<dbReference type="PRINTS" id="PR00359">
    <property type="entry name" value="BP450"/>
</dbReference>
<keyword evidence="2 7" id="KW-0349">Heme</keyword>
<evidence type="ECO:0000313" key="8">
    <source>
        <dbReference type="EMBL" id="AOP46978.1"/>
    </source>
</evidence>
<accession>A0A1D7VKE3</accession>
<keyword evidence="9" id="KW-1185">Reference proteome</keyword>
<gene>
    <name evidence="8" type="ORF">SL103_12585</name>
</gene>
<evidence type="ECO:0000256" key="6">
    <source>
        <dbReference type="ARBA" id="ARBA00023033"/>
    </source>
</evidence>
<evidence type="ECO:0000256" key="5">
    <source>
        <dbReference type="ARBA" id="ARBA00023004"/>
    </source>
</evidence>
<dbReference type="Gene3D" id="1.10.630.10">
    <property type="entry name" value="Cytochrome P450"/>
    <property type="match status" value="1"/>
</dbReference>
<dbReference type="InterPro" id="IPR017972">
    <property type="entry name" value="Cyt_P450_CS"/>
</dbReference>
<dbReference type="GO" id="GO:0016705">
    <property type="term" value="F:oxidoreductase activity, acting on paired donors, with incorporation or reduction of molecular oxygen"/>
    <property type="evidence" value="ECO:0007669"/>
    <property type="project" value="InterPro"/>
</dbReference>
<dbReference type="OrthoDB" id="5500002at2"/>
<reference evidence="8 9" key="1">
    <citation type="submission" date="2016-09" db="EMBL/GenBank/DDBJ databases">
        <title>Complete genome sequencing of Streptomyces lydicus 103 and metabolic pathways analysis of antibiotic biosynthesis.</title>
        <authorList>
            <person name="Jia N."/>
            <person name="Ding M.-Z."/>
            <person name="Gao F."/>
            <person name="Yuan Y.-J."/>
        </authorList>
    </citation>
    <scope>NUCLEOTIDE SEQUENCE [LARGE SCALE GENOMIC DNA]</scope>
    <source>
        <strain evidence="8 9">103</strain>
    </source>
</reference>
<dbReference type="GO" id="GO:0004497">
    <property type="term" value="F:monooxygenase activity"/>
    <property type="evidence" value="ECO:0007669"/>
    <property type="project" value="UniProtKB-KW"/>
</dbReference>
<dbReference type="EMBL" id="CP017157">
    <property type="protein sequence ID" value="AOP46978.1"/>
    <property type="molecule type" value="Genomic_DNA"/>
</dbReference>
<evidence type="ECO:0000256" key="7">
    <source>
        <dbReference type="RuleBase" id="RU000461"/>
    </source>
</evidence>
<keyword evidence="4 7" id="KW-0560">Oxidoreductase</keyword>
<dbReference type="PANTHER" id="PTHR46696">
    <property type="entry name" value="P450, PUTATIVE (EUROFUNG)-RELATED"/>
    <property type="match status" value="1"/>
</dbReference>
<dbReference type="GO" id="GO:0005506">
    <property type="term" value="F:iron ion binding"/>
    <property type="evidence" value="ECO:0007669"/>
    <property type="project" value="InterPro"/>
</dbReference>
<evidence type="ECO:0000313" key="9">
    <source>
        <dbReference type="Proteomes" id="UP000094094"/>
    </source>
</evidence>